<dbReference type="RefSeq" id="WP_125654894.1">
    <property type="nucleotide sequence ID" value="NZ_AP019308.1"/>
</dbReference>
<dbReference type="OrthoDB" id="9788481at2"/>
<keyword evidence="2" id="KW-1185">Reference proteome</keyword>
<evidence type="ECO:0000313" key="1">
    <source>
        <dbReference type="EMBL" id="BBH20095.1"/>
    </source>
</evidence>
<dbReference type="SUPFAM" id="SSF52540">
    <property type="entry name" value="P-loop containing nucleoside triphosphate hydrolases"/>
    <property type="match status" value="1"/>
</dbReference>
<dbReference type="AlphaFoldDB" id="A0A3G9IVG5"/>
<proteinExistence type="predicted"/>
<dbReference type="EMBL" id="AP019308">
    <property type="protein sequence ID" value="BBH20095.1"/>
    <property type="molecule type" value="Genomic_DNA"/>
</dbReference>
<sequence length="186" mass="21217">MLYIIGGASRSGKTTSAKRILKESEIPYLSLDYLMMGIANGIPEFGVYPTEGDFITGQKLWKVVNPLMTAMVENEIDYTVEGVQLIPSYVSQFEQRYSGKVKPCFIGLAELNVKHSVEEMKFHSSKTENDGLKDLNYAEIVTVLERIKTDSIRIREECEKCNLKYFESSFNFNKTIHSIVTYLMNQ</sequence>
<dbReference type="Gene3D" id="3.40.50.300">
    <property type="entry name" value="P-loop containing nucleotide triphosphate hydrolases"/>
    <property type="match status" value="1"/>
</dbReference>
<protein>
    <submittedName>
        <fullName evidence="1">Uncharacterized protein</fullName>
    </submittedName>
</protein>
<dbReference type="InterPro" id="IPR027417">
    <property type="entry name" value="P-loop_NTPase"/>
</dbReference>
<accession>A0A3G9IVG5</accession>
<gene>
    <name evidence="1" type="ORF">Back11_14400</name>
</gene>
<evidence type="ECO:0000313" key="2">
    <source>
        <dbReference type="Proteomes" id="UP000275368"/>
    </source>
</evidence>
<dbReference type="Proteomes" id="UP000275368">
    <property type="component" value="Chromosome"/>
</dbReference>
<name>A0A3G9IVG5_9BACL</name>
<reference evidence="1 2" key="1">
    <citation type="submission" date="2018-11" db="EMBL/GenBank/DDBJ databases">
        <title>Complete genome sequence of Paenibacillus baekrokdamisoli strain KCTC 33723.</title>
        <authorList>
            <person name="Kang S.W."/>
            <person name="Lee K.C."/>
            <person name="Kim K.K."/>
            <person name="Kim J.S."/>
            <person name="Kim D.S."/>
            <person name="Ko S.H."/>
            <person name="Yang S.H."/>
            <person name="Lee J.S."/>
        </authorList>
    </citation>
    <scope>NUCLEOTIDE SEQUENCE [LARGE SCALE GENOMIC DNA]</scope>
    <source>
        <strain evidence="1 2">KCTC 33723</strain>
    </source>
</reference>
<dbReference type="KEGG" id="pbk:Back11_14400"/>
<organism evidence="1 2">
    <name type="scientific">Paenibacillus baekrokdamisoli</name>
    <dbReference type="NCBI Taxonomy" id="1712516"/>
    <lineage>
        <taxon>Bacteria</taxon>
        <taxon>Bacillati</taxon>
        <taxon>Bacillota</taxon>
        <taxon>Bacilli</taxon>
        <taxon>Bacillales</taxon>
        <taxon>Paenibacillaceae</taxon>
        <taxon>Paenibacillus</taxon>
    </lineage>
</organism>